<evidence type="ECO:0000256" key="6">
    <source>
        <dbReference type="ARBA" id="ARBA00023316"/>
    </source>
</evidence>
<evidence type="ECO:0000259" key="11">
    <source>
        <dbReference type="Pfam" id="PF00768"/>
    </source>
</evidence>
<keyword evidence="2" id="KW-0732">Signal</keyword>
<evidence type="ECO:0000256" key="7">
    <source>
        <dbReference type="PIRSR" id="PIRSR618044-1"/>
    </source>
</evidence>
<comment type="similarity">
    <text evidence="1 9">Belongs to the peptidase S11 family.</text>
</comment>
<gene>
    <name evidence="12" type="ORF">DLJ74_09225</name>
</gene>
<keyword evidence="6" id="KW-0961">Cell wall biogenesis/degradation</keyword>
<dbReference type="InterPro" id="IPR012338">
    <property type="entry name" value="Beta-lactam/transpept-like"/>
</dbReference>
<accession>A0A317KYW6</accession>
<evidence type="ECO:0000256" key="5">
    <source>
        <dbReference type="ARBA" id="ARBA00022984"/>
    </source>
</evidence>
<keyword evidence="10" id="KW-1133">Transmembrane helix</keyword>
<evidence type="ECO:0000256" key="3">
    <source>
        <dbReference type="ARBA" id="ARBA00022801"/>
    </source>
</evidence>
<sequence length="388" mass="43452">MLVFSAYNEDIKINCLRRGEAVRFAITIICLVFGGLLLSPAVEAQTEINVSAESAVLIDQTSGRVLYEKNAHNQSLIASITKIMTAIVAIESGELDSQVSISDNAIGTEGSSIYLRSEDQFTLEELIYGLMLRSGNDAAVAISEHVGGSLEGFVHLMNEKAHWIGMTNTHFSNPHGLDSEDHYSTAYDMGLLMKYAMENDTFQKISGAKSFRANDRDYSWQNKNKLLTRYYEYCTGGKTGFTKAAGRTLVTTAQKDGQTLIVVTLNAPDDWQDHIRLYEWGFEHYPLEEIQSEGEYSYENKKDEGLTNGWISDDVLYPLTDSEIKNLSSKVFLTTEALAFDQIGKKIFYLDGEKIAETAIYQEEVNEEKSGFWQATLDTFQTLLGEKQ</sequence>
<feature type="active site" description="Acyl-ester intermediate" evidence="7">
    <location>
        <position position="79"/>
    </location>
</feature>
<dbReference type="AlphaFoldDB" id="A0A317KYW6"/>
<dbReference type="PANTHER" id="PTHR21581">
    <property type="entry name" value="D-ALANYL-D-ALANINE CARBOXYPEPTIDASE"/>
    <property type="match status" value="1"/>
</dbReference>
<evidence type="ECO:0000313" key="13">
    <source>
        <dbReference type="Proteomes" id="UP000245624"/>
    </source>
</evidence>
<feature type="binding site" evidence="8">
    <location>
        <position position="238"/>
    </location>
    <ligand>
        <name>substrate</name>
    </ligand>
</feature>
<dbReference type="Gene3D" id="3.40.710.10">
    <property type="entry name" value="DD-peptidase/beta-lactamase superfamily"/>
    <property type="match status" value="1"/>
</dbReference>
<dbReference type="GO" id="GO:0009252">
    <property type="term" value="P:peptidoglycan biosynthetic process"/>
    <property type="evidence" value="ECO:0007669"/>
    <property type="project" value="UniProtKB-KW"/>
</dbReference>
<dbReference type="OrthoDB" id="9791132at2"/>
<name>A0A317KYW6_9BACI</name>
<comment type="caution">
    <text evidence="12">The sequence shown here is derived from an EMBL/GenBank/DDBJ whole genome shotgun (WGS) entry which is preliminary data.</text>
</comment>
<dbReference type="GO" id="GO:0006508">
    <property type="term" value="P:proteolysis"/>
    <property type="evidence" value="ECO:0007669"/>
    <property type="project" value="InterPro"/>
</dbReference>
<evidence type="ECO:0000256" key="4">
    <source>
        <dbReference type="ARBA" id="ARBA00022960"/>
    </source>
</evidence>
<keyword evidence="3" id="KW-0378">Hydrolase</keyword>
<keyword evidence="5" id="KW-0573">Peptidoglycan synthesis</keyword>
<keyword evidence="10" id="KW-0472">Membrane</keyword>
<reference evidence="12 13" key="1">
    <citation type="submission" date="2018-05" db="EMBL/GenBank/DDBJ databases">
        <title>Genomic analysis of Gracilibacillus dipsosauri DD1 reveals novel features of a salt-tolerant amylase.</title>
        <authorList>
            <person name="Deutch C.E."/>
            <person name="Yang S."/>
        </authorList>
    </citation>
    <scope>NUCLEOTIDE SEQUENCE [LARGE SCALE GENOMIC DNA]</scope>
    <source>
        <strain evidence="12 13">DD1</strain>
    </source>
</reference>
<feature type="domain" description="Peptidase S11 D-alanyl-D-alanine carboxypeptidase A N-terminal" evidence="11">
    <location>
        <begin position="45"/>
        <end position="268"/>
    </location>
</feature>
<keyword evidence="13" id="KW-1185">Reference proteome</keyword>
<dbReference type="PRINTS" id="PR00725">
    <property type="entry name" value="DADACBPTASE1"/>
</dbReference>
<evidence type="ECO:0000256" key="2">
    <source>
        <dbReference type="ARBA" id="ARBA00022729"/>
    </source>
</evidence>
<feature type="active site" description="Proton acceptor" evidence="7">
    <location>
        <position position="82"/>
    </location>
</feature>
<evidence type="ECO:0000313" key="12">
    <source>
        <dbReference type="EMBL" id="PWU68605.1"/>
    </source>
</evidence>
<dbReference type="SUPFAM" id="SSF56601">
    <property type="entry name" value="beta-lactamase/transpeptidase-like"/>
    <property type="match status" value="1"/>
</dbReference>
<protein>
    <submittedName>
        <fullName evidence="12">D-alanyl-D-alanine carboxypeptidase</fullName>
    </submittedName>
</protein>
<feature type="transmembrane region" description="Helical" evidence="10">
    <location>
        <begin position="21"/>
        <end position="42"/>
    </location>
</feature>
<keyword evidence="10" id="KW-0812">Transmembrane</keyword>
<dbReference type="GO" id="GO:0071555">
    <property type="term" value="P:cell wall organization"/>
    <property type="evidence" value="ECO:0007669"/>
    <property type="project" value="UniProtKB-KW"/>
</dbReference>
<proteinExistence type="inferred from homology"/>
<evidence type="ECO:0000256" key="8">
    <source>
        <dbReference type="PIRSR" id="PIRSR618044-2"/>
    </source>
</evidence>
<dbReference type="GO" id="GO:0009002">
    <property type="term" value="F:serine-type D-Ala-D-Ala carboxypeptidase activity"/>
    <property type="evidence" value="ECO:0007669"/>
    <property type="project" value="InterPro"/>
</dbReference>
<dbReference type="EMBL" id="QGTD01000008">
    <property type="protein sequence ID" value="PWU68605.1"/>
    <property type="molecule type" value="Genomic_DNA"/>
</dbReference>
<dbReference type="InterPro" id="IPR001967">
    <property type="entry name" value="Peptidase_S11_N"/>
</dbReference>
<dbReference type="PANTHER" id="PTHR21581:SF33">
    <property type="entry name" value="D-ALANYL-D-ALANINE CARBOXYPEPTIDASE DACB"/>
    <property type="match status" value="1"/>
</dbReference>
<keyword evidence="12" id="KW-0645">Protease</keyword>
<dbReference type="InterPro" id="IPR018044">
    <property type="entry name" value="Peptidase_S11"/>
</dbReference>
<dbReference type="Pfam" id="PF00768">
    <property type="entry name" value="Peptidase_S11"/>
    <property type="match status" value="1"/>
</dbReference>
<evidence type="ECO:0000256" key="1">
    <source>
        <dbReference type="ARBA" id="ARBA00007164"/>
    </source>
</evidence>
<keyword evidence="4" id="KW-0133">Cell shape</keyword>
<evidence type="ECO:0000256" key="9">
    <source>
        <dbReference type="RuleBase" id="RU004016"/>
    </source>
</evidence>
<evidence type="ECO:0000256" key="10">
    <source>
        <dbReference type="SAM" id="Phobius"/>
    </source>
</evidence>
<dbReference type="GO" id="GO:0008360">
    <property type="term" value="P:regulation of cell shape"/>
    <property type="evidence" value="ECO:0007669"/>
    <property type="project" value="UniProtKB-KW"/>
</dbReference>
<feature type="active site" evidence="7">
    <location>
        <position position="134"/>
    </location>
</feature>
<organism evidence="12 13">
    <name type="scientific">Gracilibacillus dipsosauri</name>
    <dbReference type="NCBI Taxonomy" id="178340"/>
    <lineage>
        <taxon>Bacteria</taxon>
        <taxon>Bacillati</taxon>
        <taxon>Bacillota</taxon>
        <taxon>Bacilli</taxon>
        <taxon>Bacillales</taxon>
        <taxon>Bacillaceae</taxon>
        <taxon>Gracilibacillus</taxon>
    </lineage>
</organism>
<dbReference type="Proteomes" id="UP000245624">
    <property type="component" value="Unassembled WGS sequence"/>
</dbReference>
<keyword evidence="12" id="KW-0121">Carboxypeptidase</keyword>